<sequence>RSKAIPFDACSWARSPEAGPVYENFNAYDLATKTLNNHFAPNGKIRYERTFFRLNMKG</sequence>
<proteinExistence type="predicted"/>
<dbReference type="EMBL" id="JAXCGZ010015316">
    <property type="protein sequence ID" value="KAK7070543.1"/>
    <property type="molecule type" value="Genomic_DNA"/>
</dbReference>
<comment type="caution">
    <text evidence="1">The sequence shown here is derived from an EMBL/GenBank/DDBJ whole genome shotgun (WGS) entry which is preliminary data.</text>
</comment>
<dbReference type="AlphaFoldDB" id="A0AAN8WXH6"/>
<accession>A0AAN8WXH6</accession>
<organism evidence="1 2">
    <name type="scientific">Halocaridina rubra</name>
    <name type="common">Hawaiian red shrimp</name>
    <dbReference type="NCBI Taxonomy" id="373956"/>
    <lineage>
        <taxon>Eukaryota</taxon>
        <taxon>Metazoa</taxon>
        <taxon>Ecdysozoa</taxon>
        <taxon>Arthropoda</taxon>
        <taxon>Crustacea</taxon>
        <taxon>Multicrustacea</taxon>
        <taxon>Malacostraca</taxon>
        <taxon>Eumalacostraca</taxon>
        <taxon>Eucarida</taxon>
        <taxon>Decapoda</taxon>
        <taxon>Pleocyemata</taxon>
        <taxon>Caridea</taxon>
        <taxon>Atyoidea</taxon>
        <taxon>Atyidae</taxon>
        <taxon>Halocaridina</taxon>
    </lineage>
</organism>
<feature type="non-terminal residue" evidence="1">
    <location>
        <position position="1"/>
    </location>
</feature>
<keyword evidence="2" id="KW-1185">Reference proteome</keyword>
<gene>
    <name evidence="1" type="ORF">SK128_018206</name>
</gene>
<evidence type="ECO:0000313" key="1">
    <source>
        <dbReference type="EMBL" id="KAK7070543.1"/>
    </source>
</evidence>
<dbReference type="Proteomes" id="UP001381693">
    <property type="component" value="Unassembled WGS sequence"/>
</dbReference>
<protein>
    <submittedName>
        <fullName evidence="1">Uncharacterized protein</fullName>
    </submittedName>
</protein>
<reference evidence="1 2" key="1">
    <citation type="submission" date="2023-11" db="EMBL/GenBank/DDBJ databases">
        <title>Halocaridina rubra genome assembly.</title>
        <authorList>
            <person name="Smith C."/>
        </authorList>
    </citation>
    <scope>NUCLEOTIDE SEQUENCE [LARGE SCALE GENOMIC DNA]</scope>
    <source>
        <strain evidence="1">EP-1</strain>
        <tissue evidence="1">Whole</tissue>
    </source>
</reference>
<name>A0AAN8WXH6_HALRR</name>
<evidence type="ECO:0000313" key="2">
    <source>
        <dbReference type="Proteomes" id="UP001381693"/>
    </source>
</evidence>